<comment type="caution">
    <text evidence="2">The sequence shown here is derived from an EMBL/GenBank/DDBJ whole genome shotgun (WGS) entry which is preliminary data.</text>
</comment>
<dbReference type="SUPFAM" id="SSF82693">
    <property type="entry name" value="Multidrug efflux transporter AcrB pore domain, PN1, PN2, PC1 and PC2 subdomains"/>
    <property type="match status" value="2"/>
</dbReference>
<dbReference type="Proteomes" id="UP000617628">
    <property type="component" value="Unassembled WGS sequence"/>
</dbReference>
<gene>
    <name evidence="2" type="ORF">JIN87_14725</name>
</gene>
<keyword evidence="1" id="KW-1133">Transmembrane helix</keyword>
<reference evidence="2" key="1">
    <citation type="submission" date="2021-01" db="EMBL/GenBank/DDBJ databases">
        <title>Modified the classification status of verrucomicrobia.</title>
        <authorList>
            <person name="Feng X."/>
        </authorList>
    </citation>
    <scope>NUCLEOTIDE SEQUENCE</scope>
    <source>
        <strain evidence="2">KCTC 13126</strain>
    </source>
</reference>
<feature type="transmembrane region" description="Helical" evidence="1">
    <location>
        <begin position="415"/>
        <end position="436"/>
    </location>
</feature>
<keyword evidence="3" id="KW-1185">Reference proteome</keyword>
<organism evidence="2 3">
    <name type="scientific">Pelagicoccus mobilis</name>
    <dbReference type="NCBI Taxonomy" id="415221"/>
    <lineage>
        <taxon>Bacteria</taxon>
        <taxon>Pseudomonadati</taxon>
        <taxon>Verrucomicrobiota</taxon>
        <taxon>Opitutia</taxon>
        <taxon>Puniceicoccales</taxon>
        <taxon>Pelagicoccaceae</taxon>
        <taxon>Pelagicoccus</taxon>
    </lineage>
</organism>
<dbReference type="Pfam" id="PF00873">
    <property type="entry name" value="ACR_tran"/>
    <property type="match status" value="2"/>
</dbReference>
<dbReference type="Gene3D" id="3.30.70.1430">
    <property type="entry name" value="Multidrug efflux transporter AcrB pore domain"/>
    <property type="match status" value="2"/>
</dbReference>
<feature type="transmembrane region" description="Helical" evidence="1">
    <location>
        <begin position="1140"/>
        <end position="1162"/>
    </location>
</feature>
<evidence type="ECO:0000313" key="3">
    <source>
        <dbReference type="Proteomes" id="UP000617628"/>
    </source>
</evidence>
<evidence type="ECO:0000256" key="1">
    <source>
        <dbReference type="SAM" id="Phobius"/>
    </source>
</evidence>
<dbReference type="Gene3D" id="1.20.1640.10">
    <property type="entry name" value="Multidrug efflux transporter AcrB transmembrane domain"/>
    <property type="match status" value="3"/>
</dbReference>
<feature type="transmembrane region" description="Helical" evidence="1">
    <location>
        <begin position="1010"/>
        <end position="1028"/>
    </location>
</feature>
<keyword evidence="1" id="KW-0472">Membrane</keyword>
<dbReference type="PRINTS" id="PR00702">
    <property type="entry name" value="ACRIFLAVINRP"/>
</dbReference>
<protein>
    <submittedName>
        <fullName evidence="2">Efflux RND transporter permease subunit</fullName>
    </submittedName>
</protein>
<dbReference type="RefSeq" id="WP_200356344.1">
    <property type="nucleotide sequence ID" value="NZ_JAENIL010000026.1"/>
</dbReference>
<feature type="transmembrane region" description="Helical" evidence="1">
    <location>
        <begin position="986"/>
        <end position="1003"/>
    </location>
</feature>
<dbReference type="InterPro" id="IPR027463">
    <property type="entry name" value="AcrB_DN_DC_subdom"/>
</dbReference>
<dbReference type="GO" id="GO:0042910">
    <property type="term" value="F:xenobiotic transmembrane transporter activity"/>
    <property type="evidence" value="ECO:0007669"/>
    <property type="project" value="TreeGrafter"/>
</dbReference>
<feature type="transmembrane region" description="Helical" evidence="1">
    <location>
        <begin position="456"/>
        <end position="481"/>
    </location>
</feature>
<dbReference type="AlphaFoldDB" id="A0A934S067"/>
<dbReference type="Gene3D" id="3.30.70.1440">
    <property type="entry name" value="Multidrug efflux transporter AcrB pore domain"/>
    <property type="match status" value="1"/>
</dbReference>
<name>A0A934S067_9BACT</name>
<keyword evidence="1" id="KW-0812">Transmembrane</keyword>
<dbReference type="PANTHER" id="PTHR32063">
    <property type="match status" value="1"/>
</dbReference>
<accession>A0A934S067</accession>
<dbReference type="PANTHER" id="PTHR32063:SF19">
    <property type="entry name" value="CATION EFFLUX SYSTEM PROTEIN CUSA"/>
    <property type="match status" value="1"/>
</dbReference>
<evidence type="ECO:0000313" key="2">
    <source>
        <dbReference type="EMBL" id="MBK1878131.1"/>
    </source>
</evidence>
<dbReference type="InterPro" id="IPR001036">
    <property type="entry name" value="Acrflvin-R"/>
</dbReference>
<feature type="transmembrane region" description="Helical" evidence="1">
    <location>
        <begin position="1109"/>
        <end position="1128"/>
    </location>
</feature>
<dbReference type="GO" id="GO:0005886">
    <property type="term" value="C:plasma membrane"/>
    <property type="evidence" value="ECO:0007669"/>
    <property type="project" value="TreeGrafter"/>
</dbReference>
<feature type="transmembrane region" description="Helical" evidence="1">
    <location>
        <begin position="1048"/>
        <end position="1068"/>
    </location>
</feature>
<dbReference type="SUPFAM" id="SSF82714">
    <property type="entry name" value="Multidrug efflux transporter AcrB TolC docking domain, DN and DC subdomains"/>
    <property type="match status" value="2"/>
</dbReference>
<sequence length="1177" mass="128907">MIDRVIRFCLSNKLVVFILAGFLALAGLVVAPFDWDIEFLDRRPVPVDAIPDTGDNQQIVFTEWSGRSPQDIEDQITYPLTSSLLGLPGVKSIRSSSSFGFSSIYVIFEDGIDFYWSRSRILEKLSSLPKGTLPDGVQAQLGPDATALGQVFWYTLEGRDAEGRPAGGWDLAELRSVQDWYVRYALQGVEGVAEVAAIGGFVKEYQVDVDPDALRVYDVSIQEVAAAVSSSNLDVGARTIEINNAEYVVRGLGFVKSLDDLRKAVIAERNNVPITLEEVAEIEFGPALRRGALDKGGTEAVGGVVVARFGENPLEVIKRVKERIENLELSLPAKELADGSVSRLKIVPFYDRSGLIEETLDTLETAVRQQILVTVIVVILMLLRLRSAVLVSSVLPLAVLSAFVGMKLVGVDANIVALSGIAIAVGTIVDMAIVLVENCIRRLETANPNADRLKVIYEGCVEVGGAVLTSVLTTVVSFLPVFTMIAEEGRLFRPLAYTKTFTLLGSILVALTLIPALIHLFYRKGGARVSKRGRRSLSRGMAIALSLGLAVVLAYDWQPLGLGSPVRNVLFVVLALGLLVGFAHLVIRGYPVVLGWILKAKVVFVSSCLVVVLGGSVCWLGWGKVFSWSPLWVKEASAWQALDDTFPGLGREFMPALDEGSFLFMPTTMVHASIGEAMDVLRKQDMAIKSIPEVESVVGKIGRVESSLDPAPISMVETIISYKPEFVQDESGEWVRQWRDEIRNPEDIWDEIERVARIPGVTSAPMLQPIETRRIMLQTGLRASMGLKVFGPNLEAIDQAALAIESTLKESELLKKGAVIADRVVGKPYLEIEIDRDAIARYGITVGAVQEVIETAIGGRVIMQTVEGRERYPVRLRYLRERRDSLEAMERILVATPKGVQVPLSHLARIVYKRGPQMIKSEDTFLMAYVLMDPIGGIAEVDAVEGLEALLAEKVSSGELKLPTGVRYEFTGTYQGQVRAAKTLRLVLPVAMLSIWLLLYLQFRNTVTTFIVFSGVAFAWSGGFWLVWLYGQDWFLDLAPLGANLRGLFQVGTVNLSVAVWVGFLALFGTATDDGVLLCTYLKQTLAEQSPRTKEALRKAVIEAGKKRIRPAMMTSATTMLALLPVLTSSGRGADVMIPMAIPVFGGMCVAFLTVFFVPAVYCSVEEWKLRRTALND</sequence>
<dbReference type="EMBL" id="JAENIL010000026">
    <property type="protein sequence ID" value="MBK1878131.1"/>
    <property type="molecule type" value="Genomic_DNA"/>
</dbReference>
<feature type="transmembrane region" description="Helical" evidence="1">
    <location>
        <begin position="541"/>
        <end position="557"/>
    </location>
</feature>
<proteinExistence type="predicted"/>
<feature type="transmembrane region" description="Helical" evidence="1">
    <location>
        <begin position="569"/>
        <end position="590"/>
    </location>
</feature>
<feature type="transmembrane region" description="Helical" evidence="1">
    <location>
        <begin position="366"/>
        <end position="383"/>
    </location>
</feature>
<dbReference type="Gene3D" id="3.30.70.1320">
    <property type="entry name" value="Multidrug efflux transporter AcrB pore domain like"/>
    <property type="match status" value="1"/>
</dbReference>
<dbReference type="SUPFAM" id="SSF82866">
    <property type="entry name" value="Multidrug efflux transporter AcrB transmembrane domain"/>
    <property type="match status" value="2"/>
</dbReference>
<dbReference type="Gene3D" id="3.30.2090.10">
    <property type="entry name" value="Multidrug efflux transporter AcrB TolC docking domain, DN and DC subdomains"/>
    <property type="match status" value="2"/>
</dbReference>
<feature type="transmembrane region" description="Helical" evidence="1">
    <location>
        <begin position="501"/>
        <end position="521"/>
    </location>
</feature>
<feature type="transmembrane region" description="Helical" evidence="1">
    <location>
        <begin position="602"/>
        <end position="622"/>
    </location>
</feature>
<feature type="transmembrane region" description="Helical" evidence="1">
    <location>
        <begin position="390"/>
        <end position="409"/>
    </location>
</feature>